<dbReference type="EMBL" id="BAMW01000002">
    <property type="protein sequence ID" value="GAN61783.1"/>
    <property type="molecule type" value="Genomic_DNA"/>
</dbReference>
<dbReference type="EMBL" id="BJXQ01000008">
    <property type="protein sequence ID" value="GEN03673.1"/>
    <property type="molecule type" value="Genomic_DNA"/>
</dbReference>
<dbReference type="Proteomes" id="UP000321104">
    <property type="component" value="Unassembled WGS sequence"/>
</dbReference>
<comment type="caution">
    <text evidence="2">The sequence shown here is derived from an EMBL/GenBank/DDBJ whole genome shotgun (WGS) entry which is preliminary data.</text>
</comment>
<gene>
    <name evidence="1" type="ORF">Abin_002_039</name>
    <name evidence="2" type="ORF">AIN02nite_16980</name>
</gene>
<dbReference type="InterPro" id="IPR007553">
    <property type="entry name" value="2-thiour_desulf"/>
</dbReference>
<proteinExistence type="predicted"/>
<sequence>MASLPPKILVSACLLGRPVRYDGSAKTLTSALLDHWQNEGRIIPACPEQMAGFSTPRPAAEIADHFSGDDVLAGRARVHDVTGEDVTADFITGAQQALALAQSHDCRFALLIDGSPSCGSLMVYDGSFTGHKHTGMGVTTALFRQNGIAVFAPAEIHDLHERLCRFPLR</sequence>
<dbReference type="AlphaFoldDB" id="A0A6N3T4A3"/>
<reference evidence="2 4" key="2">
    <citation type="submission" date="2019-07" db="EMBL/GenBank/DDBJ databases">
        <title>Whole genome shotgun sequence of Acetobacter indonesiensis NBRC 16471.</title>
        <authorList>
            <person name="Hosoyama A."/>
            <person name="Uohara A."/>
            <person name="Ohji S."/>
            <person name="Ichikawa N."/>
        </authorList>
    </citation>
    <scope>NUCLEOTIDE SEQUENCE [LARGE SCALE GENOMIC DNA]</scope>
    <source>
        <strain evidence="2 4">NBRC 16471</strain>
    </source>
</reference>
<dbReference type="RefSeq" id="WP_048844368.1">
    <property type="nucleotide sequence ID" value="NZ_BAMW01000002.1"/>
</dbReference>
<accession>A0A6N3T4A3</accession>
<name>A0A6N3T4A3_9PROT</name>
<organism evidence="2 4">
    <name type="scientific">Acetobacter indonesiensis</name>
    <dbReference type="NCBI Taxonomy" id="104101"/>
    <lineage>
        <taxon>Bacteria</taxon>
        <taxon>Pseudomonadati</taxon>
        <taxon>Pseudomonadota</taxon>
        <taxon>Alphaproteobacteria</taxon>
        <taxon>Acetobacterales</taxon>
        <taxon>Acetobacteraceae</taxon>
        <taxon>Acetobacter</taxon>
    </lineage>
</organism>
<keyword evidence="3" id="KW-1185">Reference proteome</keyword>
<dbReference type="Pfam" id="PF04463">
    <property type="entry name" value="2-thiour_desulf"/>
    <property type="match status" value="1"/>
</dbReference>
<protein>
    <submittedName>
        <fullName evidence="2">Uncharacterized protein</fullName>
    </submittedName>
</protein>
<dbReference type="PANTHER" id="PTHR30087">
    <property type="entry name" value="INNER MEMBRANE PROTEIN"/>
    <property type="match status" value="1"/>
</dbReference>
<dbReference type="PANTHER" id="PTHR30087:SF1">
    <property type="entry name" value="HYPOTHETICAL CYTOSOLIC PROTEIN"/>
    <property type="match status" value="1"/>
</dbReference>
<evidence type="ECO:0000313" key="1">
    <source>
        <dbReference type="EMBL" id="GAN61783.1"/>
    </source>
</evidence>
<reference evidence="1 3" key="1">
    <citation type="submission" date="2012-11" db="EMBL/GenBank/DDBJ databases">
        <title>Whole genome sequence of Acetobacter indonesiensis 5H-1.</title>
        <authorList>
            <person name="Azuma Y."/>
            <person name="Higashiura N."/>
            <person name="Hirakawa H."/>
            <person name="Matsushita K."/>
        </authorList>
    </citation>
    <scope>NUCLEOTIDE SEQUENCE [LARGE SCALE GENOMIC DNA]</scope>
    <source>
        <strain evidence="1 3">5H-1</strain>
    </source>
</reference>
<evidence type="ECO:0000313" key="3">
    <source>
        <dbReference type="Proteomes" id="UP000032673"/>
    </source>
</evidence>
<evidence type="ECO:0000313" key="2">
    <source>
        <dbReference type="EMBL" id="GEN03673.1"/>
    </source>
</evidence>
<evidence type="ECO:0000313" key="4">
    <source>
        <dbReference type="Proteomes" id="UP000321104"/>
    </source>
</evidence>
<dbReference type="Proteomes" id="UP000032673">
    <property type="component" value="Unassembled WGS sequence"/>
</dbReference>